<sequence length="71" mass="8118">ITKEKRNKEEALPLEPSDPMEKQKSVSRSMTVFSSSFFVLLCSQNRGIATGKKEVYLYRTPPRGPKYPRAL</sequence>
<feature type="compositionally biased region" description="Basic and acidic residues" evidence="1">
    <location>
        <begin position="1"/>
        <end position="11"/>
    </location>
</feature>
<protein>
    <submittedName>
        <fullName evidence="2">Uncharacterized protein</fullName>
    </submittedName>
</protein>
<feature type="non-terminal residue" evidence="2">
    <location>
        <position position="1"/>
    </location>
</feature>
<dbReference type="Proteomes" id="UP000253664">
    <property type="component" value="Unassembled WGS sequence"/>
</dbReference>
<gene>
    <name evidence="2" type="ORF">L249_2938</name>
</gene>
<evidence type="ECO:0000313" key="3">
    <source>
        <dbReference type="Proteomes" id="UP000253664"/>
    </source>
</evidence>
<evidence type="ECO:0000256" key="1">
    <source>
        <dbReference type="SAM" id="MobiDB-lite"/>
    </source>
</evidence>
<organism evidence="2 3">
    <name type="scientific">Ophiocordyceps polyrhachis-furcata BCC 54312</name>
    <dbReference type="NCBI Taxonomy" id="1330021"/>
    <lineage>
        <taxon>Eukaryota</taxon>
        <taxon>Fungi</taxon>
        <taxon>Dikarya</taxon>
        <taxon>Ascomycota</taxon>
        <taxon>Pezizomycotina</taxon>
        <taxon>Sordariomycetes</taxon>
        <taxon>Hypocreomycetidae</taxon>
        <taxon>Hypocreales</taxon>
        <taxon>Ophiocordycipitaceae</taxon>
        <taxon>Ophiocordyceps</taxon>
    </lineage>
</organism>
<dbReference type="AlphaFoldDB" id="A0A367LSZ1"/>
<name>A0A367LSZ1_9HYPO</name>
<reference evidence="2 3" key="1">
    <citation type="journal article" date="2015" name="BMC Genomics">
        <title>Insights from the genome of Ophiocordyceps polyrhachis-furcata to pathogenicity and host specificity in insect fungi.</title>
        <authorList>
            <person name="Wichadakul D."/>
            <person name="Kobmoo N."/>
            <person name="Ingsriswang S."/>
            <person name="Tangphatsornruang S."/>
            <person name="Chantasingh D."/>
            <person name="Luangsa-ard J.J."/>
            <person name="Eurwilaichitr L."/>
        </authorList>
    </citation>
    <scope>NUCLEOTIDE SEQUENCE [LARGE SCALE GENOMIC DNA]</scope>
    <source>
        <strain evidence="2 3">BCC 54312</strain>
    </source>
</reference>
<evidence type="ECO:0000313" key="2">
    <source>
        <dbReference type="EMBL" id="RCI17450.1"/>
    </source>
</evidence>
<comment type="caution">
    <text evidence="2">The sequence shown here is derived from an EMBL/GenBank/DDBJ whole genome shotgun (WGS) entry which is preliminary data.</text>
</comment>
<feature type="region of interest" description="Disordered" evidence="1">
    <location>
        <begin position="1"/>
        <end position="26"/>
    </location>
</feature>
<accession>A0A367LSZ1</accession>
<proteinExistence type="predicted"/>
<dbReference type="EMBL" id="LKCN02000001">
    <property type="protein sequence ID" value="RCI17450.1"/>
    <property type="molecule type" value="Genomic_DNA"/>
</dbReference>
<keyword evidence="3" id="KW-1185">Reference proteome</keyword>